<dbReference type="PANTHER" id="PTHR47738:SF1">
    <property type="entry name" value="NITROGEN REGULATORY PROTEIN"/>
    <property type="match status" value="1"/>
</dbReference>
<dbReference type="InterPro" id="IPR010093">
    <property type="entry name" value="SinI_DNA-bd"/>
</dbReference>
<dbReference type="GO" id="GO:0030295">
    <property type="term" value="F:protein kinase activator activity"/>
    <property type="evidence" value="ECO:0007669"/>
    <property type="project" value="TreeGrafter"/>
</dbReference>
<dbReference type="Gene3D" id="3.40.930.10">
    <property type="entry name" value="Mannitol-specific EII, Chain A"/>
    <property type="match status" value="1"/>
</dbReference>
<evidence type="ECO:0000259" key="1">
    <source>
        <dbReference type="PROSITE" id="PS51094"/>
    </source>
</evidence>
<protein>
    <submittedName>
        <fullName evidence="2">MerR family transcriptional regulator</fullName>
    </submittedName>
</protein>
<dbReference type="InterPro" id="IPR041657">
    <property type="entry name" value="HTH_17"/>
</dbReference>
<dbReference type="RefSeq" id="WP_307904345.1">
    <property type="nucleotide sequence ID" value="NZ_AP027059.1"/>
</dbReference>
<dbReference type="InterPro" id="IPR051541">
    <property type="entry name" value="PTS_SugarTrans_NitroReg"/>
</dbReference>
<keyword evidence="3" id="KW-1185">Reference proteome</keyword>
<dbReference type="AlphaFoldDB" id="A0AAU9E0M2"/>
<gene>
    <name evidence="2" type="ORF">HLVA_20240</name>
</gene>
<dbReference type="Pfam" id="PF00359">
    <property type="entry name" value="PTS_EIIA_2"/>
    <property type="match status" value="1"/>
</dbReference>
<dbReference type="GO" id="GO:0003677">
    <property type="term" value="F:DNA binding"/>
    <property type="evidence" value="ECO:0007669"/>
    <property type="project" value="InterPro"/>
</dbReference>
<dbReference type="InterPro" id="IPR002178">
    <property type="entry name" value="PTS_EIIA_type-2_dom"/>
</dbReference>
<dbReference type="InterPro" id="IPR016152">
    <property type="entry name" value="PTrfase/Anion_transptr"/>
</dbReference>
<dbReference type="Pfam" id="PF12728">
    <property type="entry name" value="HTH_17"/>
    <property type="match status" value="1"/>
</dbReference>
<dbReference type="PROSITE" id="PS51094">
    <property type="entry name" value="PTS_EIIA_TYPE_2"/>
    <property type="match status" value="1"/>
</dbReference>
<feature type="domain" description="PTS EIIA type-2" evidence="1">
    <location>
        <begin position="69"/>
        <end position="212"/>
    </location>
</feature>
<dbReference type="KEGG" id="haby:HLVA_20240"/>
<organism evidence="2 3">
    <name type="scientific">Haliovirga abyssi</name>
    <dbReference type="NCBI Taxonomy" id="2996794"/>
    <lineage>
        <taxon>Bacteria</taxon>
        <taxon>Fusobacteriati</taxon>
        <taxon>Fusobacteriota</taxon>
        <taxon>Fusobacteriia</taxon>
        <taxon>Fusobacteriales</taxon>
        <taxon>Haliovirgaceae</taxon>
        <taxon>Haliovirga</taxon>
    </lineage>
</organism>
<dbReference type="SUPFAM" id="SSF46955">
    <property type="entry name" value="Putative DNA-binding domain"/>
    <property type="match status" value="1"/>
</dbReference>
<dbReference type="EMBL" id="AP027059">
    <property type="protein sequence ID" value="BDU51455.1"/>
    <property type="molecule type" value="Genomic_DNA"/>
</dbReference>
<dbReference type="Proteomes" id="UP001321582">
    <property type="component" value="Chromosome"/>
</dbReference>
<evidence type="ECO:0000313" key="3">
    <source>
        <dbReference type="Proteomes" id="UP001321582"/>
    </source>
</evidence>
<dbReference type="NCBIfam" id="TIGR01764">
    <property type="entry name" value="excise"/>
    <property type="match status" value="1"/>
</dbReference>
<proteinExistence type="predicted"/>
<dbReference type="PANTHER" id="PTHR47738">
    <property type="entry name" value="PTS SYSTEM FRUCTOSE-LIKE EIIA COMPONENT-RELATED"/>
    <property type="match status" value="1"/>
</dbReference>
<dbReference type="SUPFAM" id="SSF55804">
    <property type="entry name" value="Phoshotransferase/anion transport protein"/>
    <property type="match status" value="1"/>
</dbReference>
<name>A0AAU9E0M2_9FUSO</name>
<dbReference type="CDD" id="cd00211">
    <property type="entry name" value="PTS_IIA_fru"/>
    <property type="match status" value="1"/>
</dbReference>
<dbReference type="Gene3D" id="1.10.1660.10">
    <property type="match status" value="1"/>
</dbReference>
<evidence type="ECO:0000313" key="2">
    <source>
        <dbReference type="EMBL" id="BDU51455.1"/>
    </source>
</evidence>
<reference evidence="2 3" key="1">
    <citation type="submission" date="2022-11" db="EMBL/GenBank/DDBJ databases">
        <title>Haliovirga abyssi gen. nov., sp. nov., a mesophilic fermentative bacterium isolated from the Iheya North hydrothermal field and the proposal of Haliovirgaceae fam. nov.</title>
        <authorList>
            <person name="Miyazaki U."/>
            <person name="Tame A."/>
            <person name="Miyazaki J."/>
            <person name="Takai K."/>
            <person name="Sawayama S."/>
            <person name="Kitajima M."/>
            <person name="Okamoto A."/>
            <person name="Nakagawa S."/>
        </authorList>
    </citation>
    <scope>NUCLEOTIDE SEQUENCE [LARGE SCALE GENOMIC DNA]</scope>
    <source>
        <strain evidence="2 3">IC12</strain>
    </source>
</reference>
<dbReference type="InterPro" id="IPR009061">
    <property type="entry name" value="DNA-bd_dom_put_sf"/>
</dbReference>
<accession>A0AAU9E0M2</accession>
<sequence>MNLKIADITEILNVSEKTIYRWIKSGKIPAYKINGQYRFSEEEINRWISENKMVNRKKEIEDEEPINLPDLLGKGGFYEVEGDDVKEVIENMVGIIKLPVNLKKDKLIEELIKREEMISTGIGNGIAVPHPQEKVIEEIEDERVFVCFLKKPIDYNALDGKKIHTLFLILSARKERHIELLAKISFLSRNKEFLDMLELQSKEKIIEFIRLKKVEWDEIMERRKKI</sequence>